<dbReference type="Proteomes" id="UP000237846">
    <property type="component" value="Unassembled WGS sequence"/>
</dbReference>
<protein>
    <submittedName>
        <fullName evidence="2">Putative NBD/HSP70 family sugar kinase</fullName>
    </submittedName>
</protein>
<dbReference type="GO" id="GO:0016301">
    <property type="term" value="F:kinase activity"/>
    <property type="evidence" value="ECO:0007669"/>
    <property type="project" value="UniProtKB-KW"/>
</dbReference>
<dbReference type="AlphaFoldDB" id="A0A2T0PPL3"/>
<dbReference type="InterPro" id="IPR036390">
    <property type="entry name" value="WH_DNA-bd_sf"/>
</dbReference>
<dbReference type="InterPro" id="IPR043129">
    <property type="entry name" value="ATPase_NBD"/>
</dbReference>
<dbReference type="PANTHER" id="PTHR18964">
    <property type="entry name" value="ROK (REPRESSOR, ORF, KINASE) FAMILY"/>
    <property type="match status" value="1"/>
</dbReference>
<dbReference type="CDD" id="cd00090">
    <property type="entry name" value="HTH_ARSR"/>
    <property type="match status" value="1"/>
</dbReference>
<keyword evidence="2" id="KW-0418">Kinase</keyword>
<keyword evidence="2" id="KW-0808">Transferase</keyword>
<dbReference type="Pfam" id="PF00480">
    <property type="entry name" value="ROK"/>
    <property type="match status" value="1"/>
</dbReference>
<dbReference type="EMBL" id="PVZC01000017">
    <property type="protein sequence ID" value="PRX90748.1"/>
    <property type="molecule type" value="Genomic_DNA"/>
</dbReference>
<dbReference type="InterPro" id="IPR049874">
    <property type="entry name" value="ROK_cs"/>
</dbReference>
<reference evidence="2 3" key="1">
    <citation type="submission" date="2018-03" db="EMBL/GenBank/DDBJ databases">
        <title>Genomic Encyclopedia of Archaeal and Bacterial Type Strains, Phase II (KMG-II): from individual species to whole genera.</title>
        <authorList>
            <person name="Goeker M."/>
        </authorList>
    </citation>
    <scope>NUCLEOTIDE SEQUENCE [LARGE SCALE GENOMIC DNA]</scope>
    <source>
        <strain evidence="2 3">DSM 45601</strain>
    </source>
</reference>
<organism evidence="2 3">
    <name type="scientific">Allonocardiopsis opalescens</name>
    <dbReference type="NCBI Taxonomy" id="1144618"/>
    <lineage>
        <taxon>Bacteria</taxon>
        <taxon>Bacillati</taxon>
        <taxon>Actinomycetota</taxon>
        <taxon>Actinomycetes</taxon>
        <taxon>Streptosporangiales</taxon>
        <taxon>Allonocardiopsis</taxon>
    </lineage>
</organism>
<evidence type="ECO:0000313" key="3">
    <source>
        <dbReference type="Proteomes" id="UP000237846"/>
    </source>
</evidence>
<dbReference type="Gene3D" id="1.10.10.10">
    <property type="entry name" value="Winged helix-like DNA-binding domain superfamily/Winged helix DNA-binding domain"/>
    <property type="match status" value="1"/>
</dbReference>
<dbReference type="InterPro" id="IPR036388">
    <property type="entry name" value="WH-like_DNA-bd_sf"/>
</dbReference>
<dbReference type="SUPFAM" id="SSF46785">
    <property type="entry name" value="Winged helix' DNA-binding domain"/>
    <property type="match status" value="1"/>
</dbReference>
<name>A0A2T0PPL3_9ACTN</name>
<comment type="caution">
    <text evidence="2">The sequence shown here is derived from an EMBL/GenBank/DDBJ whole genome shotgun (WGS) entry which is preliminary data.</text>
</comment>
<proteinExistence type="inferred from homology"/>
<evidence type="ECO:0000313" key="2">
    <source>
        <dbReference type="EMBL" id="PRX90748.1"/>
    </source>
</evidence>
<dbReference type="PROSITE" id="PS01125">
    <property type="entry name" value="ROK"/>
    <property type="match status" value="1"/>
</dbReference>
<dbReference type="PANTHER" id="PTHR18964:SF149">
    <property type="entry name" value="BIFUNCTIONAL UDP-N-ACETYLGLUCOSAMINE 2-EPIMERASE_N-ACETYLMANNOSAMINE KINASE"/>
    <property type="match status" value="1"/>
</dbReference>
<dbReference type="Pfam" id="PF12840">
    <property type="entry name" value="HTH_20"/>
    <property type="match status" value="1"/>
</dbReference>
<comment type="similarity">
    <text evidence="1">Belongs to the ROK (NagC/XylR) family.</text>
</comment>
<dbReference type="InterPro" id="IPR000600">
    <property type="entry name" value="ROK"/>
</dbReference>
<dbReference type="SUPFAM" id="SSF53067">
    <property type="entry name" value="Actin-like ATPase domain"/>
    <property type="match status" value="1"/>
</dbReference>
<dbReference type="Gene3D" id="3.30.420.40">
    <property type="match status" value="2"/>
</dbReference>
<keyword evidence="3" id="KW-1185">Reference proteome</keyword>
<sequence length="406" mass="40436">MPSPAAAPASGGAVGFRRVAAGPEPSGVVADGTRAAIFADILTAGPSSRTELARRLGLSQSTVTRAVNPLVQTGYLVEVGFRSSGGRPQRILAVARDRHLVVGVKLAPNGVTAVLTDLEATVIAKSRLPVAAGAGPDDVLALASQAVGYLLASEERSDERLLGVGVGIGGHVDAATGRCVWSGVMGWADVDVAGPLSAALGLPVVVNNDTNALLVAEAWFGAGRGHESLAVVTVGAGVGCGLLLKGDLFTGATGLAGELGHIPVQADGPPCSCGNRGCVETLASDAAVLAAVSAASGAPCTSIAEARARAQAGDAAALGAFAAMGAALGRALATLCNLVNPEKIVLTGEAAQSYELFGPACRDTLAAHGFSSAAADCEVVVHRADDYMWARGAACLAIREVVQAAR</sequence>
<dbReference type="InterPro" id="IPR011991">
    <property type="entry name" value="ArsR-like_HTH"/>
</dbReference>
<evidence type="ECO:0000256" key="1">
    <source>
        <dbReference type="ARBA" id="ARBA00006479"/>
    </source>
</evidence>
<accession>A0A2T0PPL3</accession>
<gene>
    <name evidence="2" type="ORF">CLV72_1176</name>
</gene>